<feature type="transmembrane region" description="Helical" evidence="6">
    <location>
        <begin position="446"/>
        <end position="464"/>
    </location>
</feature>
<organism evidence="7 8">
    <name type="scientific">Parastrongyloides trichosuri</name>
    <name type="common">Possum-specific nematode worm</name>
    <dbReference type="NCBI Taxonomy" id="131310"/>
    <lineage>
        <taxon>Eukaryota</taxon>
        <taxon>Metazoa</taxon>
        <taxon>Ecdysozoa</taxon>
        <taxon>Nematoda</taxon>
        <taxon>Chromadorea</taxon>
        <taxon>Rhabditida</taxon>
        <taxon>Tylenchina</taxon>
        <taxon>Panagrolaimomorpha</taxon>
        <taxon>Strongyloidoidea</taxon>
        <taxon>Strongyloididae</taxon>
        <taxon>Parastrongyloides</taxon>
    </lineage>
</organism>
<evidence type="ECO:0000256" key="5">
    <source>
        <dbReference type="SAM" id="MobiDB-lite"/>
    </source>
</evidence>
<feature type="transmembrane region" description="Helical" evidence="6">
    <location>
        <begin position="185"/>
        <end position="207"/>
    </location>
</feature>
<comment type="subcellular location">
    <subcellularLocation>
        <location evidence="1">Membrane</location>
        <topology evidence="1">Multi-pass membrane protein</topology>
    </subcellularLocation>
</comment>
<feature type="transmembrane region" description="Helical" evidence="6">
    <location>
        <begin position="227"/>
        <end position="250"/>
    </location>
</feature>
<dbReference type="AlphaFoldDB" id="A0A0N4ZWF1"/>
<evidence type="ECO:0000256" key="3">
    <source>
        <dbReference type="ARBA" id="ARBA00022989"/>
    </source>
</evidence>
<dbReference type="WBParaSite" id="PTRK_0001298200.1">
    <property type="protein sequence ID" value="PTRK_0001298200.1"/>
    <property type="gene ID" value="PTRK_0001298200"/>
</dbReference>
<feature type="transmembrane region" description="Helical" evidence="6">
    <location>
        <begin position="108"/>
        <end position="135"/>
    </location>
</feature>
<protein>
    <submittedName>
        <fullName evidence="8">AA_permease domain-containing protein</fullName>
    </submittedName>
</protein>
<feature type="region of interest" description="Disordered" evidence="5">
    <location>
        <begin position="1"/>
        <end position="26"/>
    </location>
</feature>
<reference evidence="8" key="1">
    <citation type="submission" date="2017-02" db="UniProtKB">
        <authorList>
            <consortium name="WormBaseParasite"/>
        </authorList>
    </citation>
    <scope>IDENTIFICATION</scope>
</reference>
<dbReference type="InterPro" id="IPR002293">
    <property type="entry name" value="AA/rel_permease1"/>
</dbReference>
<accession>A0A0N4ZWF1</accession>
<feature type="compositionally biased region" description="Basic and acidic residues" evidence="5">
    <location>
        <begin position="12"/>
        <end position="24"/>
    </location>
</feature>
<keyword evidence="4 6" id="KW-0472">Membrane</keyword>
<dbReference type="GO" id="GO:0015179">
    <property type="term" value="F:L-amino acid transmembrane transporter activity"/>
    <property type="evidence" value="ECO:0007669"/>
    <property type="project" value="TreeGrafter"/>
</dbReference>
<keyword evidence="3 6" id="KW-1133">Transmembrane helix</keyword>
<evidence type="ECO:0000256" key="2">
    <source>
        <dbReference type="ARBA" id="ARBA00022692"/>
    </source>
</evidence>
<dbReference type="Proteomes" id="UP000038045">
    <property type="component" value="Unplaced"/>
</dbReference>
<keyword evidence="2 6" id="KW-0812">Transmembrane</keyword>
<sequence length="561" mass="62561">MSPLEPCSKTSLTKDVEGTEKSSKDNSVNRNSIGILLAIGYIIGNVIGAGVFVAPTEVVRNTNSAGLSMIVFGCAAVTSLFGALSYAEIGSMITESGADFAYLCKIRWNLVAFIFMISGCLILYPSIVAIQLQTFSEYFLKCFNIHFENSDDANFWARIVQIGLLTIIILLNFQSLGKIVARFNICASFCKIIAPISLILIGIFFLFFKEVPNRWENTFDHGYYKPLNITVAFIAALFTFDGWDVLNFGAGEMKNPRKNLPLAIIFGITLISVLILTLNASYYTIINLDDILNTKTIASTFIGNTVSFLGPIIPVVICIILIGSINSSIFAASRFLQSAAEKKYLPKFISCKNDSSDSPRLALTLHAIFVVLALFSGKVDYLLTFSGITQWCQRAVTVVALIWIRYKSPEHYNLKKTFSCPIIIPILFFLACLTTVLIVAFEDFTIVLFNFEVYIVAGMIYVLFFSERLKQSQLVGKIKKWLSIFDSKLIVIAKKVFKCVPEDDNGSIYSKKTNTECMWFEQIYSGIITTAFVAGAVYMSCPFNKLDTGRYFRRNYGTAER</sequence>
<proteinExistence type="predicted"/>
<dbReference type="PANTHER" id="PTHR11785:SF523">
    <property type="entry name" value="AMINO ACID TRANSPORTER PROTEIN 6"/>
    <property type="match status" value="1"/>
</dbReference>
<feature type="transmembrane region" description="Helical" evidence="6">
    <location>
        <begin position="312"/>
        <end position="336"/>
    </location>
</feature>
<feature type="transmembrane region" description="Helical" evidence="6">
    <location>
        <begin position="357"/>
        <end position="375"/>
    </location>
</feature>
<evidence type="ECO:0000313" key="7">
    <source>
        <dbReference type="Proteomes" id="UP000038045"/>
    </source>
</evidence>
<dbReference type="InterPro" id="IPR050598">
    <property type="entry name" value="AminoAcid_Transporter"/>
</dbReference>
<feature type="transmembrane region" description="Helical" evidence="6">
    <location>
        <begin position="33"/>
        <end position="54"/>
    </location>
</feature>
<feature type="transmembrane region" description="Helical" evidence="6">
    <location>
        <begin position="66"/>
        <end position="87"/>
    </location>
</feature>
<evidence type="ECO:0000256" key="4">
    <source>
        <dbReference type="ARBA" id="ARBA00023136"/>
    </source>
</evidence>
<dbReference type="Gene3D" id="1.20.1740.10">
    <property type="entry name" value="Amino acid/polyamine transporter I"/>
    <property type="match status" value="1"/>
</dbReference>
<dbReference type="GO" id="GO:0016020">
    <property type="term" value="C:membrane"/>
    <property type="evidence" value="ECO:0007669"/>
    <property type="project" value="UniProtKB-SubCell"/>
</dbReference>
<feature type="transmembrane region" description="Helical" evidence="6">
    <location>
        <begin position="418"/>
        <end position="440"/>
    </location>
</feature>
<feature type="transmembrane region" description="Helical" evidence="6">
    <location>
        <begin position="262"/>
        <end position="285"/>
    </location>
</feature>
<keyword evidence="7" id="KW-1185">Reference proteome</keyword>
<dbReference type="PANTHER" id="PTHR11785">
    <property type="entry name" value="AMINO ACID TRANSPORTER"/>
    <property type="match status" value="1"/>
</dbReference>
<feature type="transmembrane region" description="Helical" evidence="6">
    <location>
        <begin position="155"/>
        <end position="173"/>
    </location>
</feature>
<dbReference type="Pfam" id="PF13520">
    <property type="entry name" value="AA_permease_2"/>
    <property type="match status" value="1"/>
</dbReference>
<evidence type="ECO:0000256" key="6">
    <source>
        <dbReference type="SAM" id="Phobius"/>
    </source>
</evidence>
<evidence type="ECO:0000313" key="8">
    <source>
        <dbReference type="WBParaSite" id="PTRK_0001298200.1"/>
    </source>
</evidence>
<dbReference type="STRING" id="131310.A0A0N4ZWF1"/>
<name>A0A0N4ZWF1_PARTI</name>
<evidence type="ECO:0000256" key="1">
    <source>
        <dbReference type="ARBA" id="ARBA00004141"/>
    </source>
</evidence>